<organism evidence="2 3">
    <name type="scientific">Thalassiosira oceanica</name>
    <name type="common">Marine diatom</name>
    <dbReference type="NCBI Taxonomy" id="159749"/>
    <lineage>
        <taxon>Eukaryota</taxon>
        <taxon>Sar</taxon>
        <taxon>Stramenopiles</taxon>
        <taxon>Ochrophyta</taxon>
        <taxon>Bacillariophyta</taxon>
        <taxon>Coscinodiscophyceae</taxon>
        <taxon>Thalassiosirophycidae</taxon>
        <taxon>Thalassiosirales</taxon>
        <taxon>Thalassiosiraceae</taxon>
        <taxon>Thalassiosira</taxon>
    </lineage>
</organism>
<feature type="region of interest" description="Disordered" evidence="1">
    <location>
        <begin position="68"/>
        <end position="90"/>
    </location>
</feature>
<comment type="caution">
    <text evidence="2">The sequence shown here is derived from an EMBL/GenBank/DDBJ whole genome shotgun (WGS) entry which is preliminary data.</text>
</comment>
<feature type="compositionally biased region" description="Basic and acidic residues" evidence="1">
    <location>
        <begin position="196"/>
        <end position="214"/>
    </location>
</feature>
<gene>
    <name evidence="2" type="ORF">THAOC_32108</name>
</gene>
<feature type="compositionally biased region" description="Low complexity" evidence="1">
    <location>
        <begin position="68"/>
        <end position="77"/>
    </location>
</feature>
<feature type="compositionally biased region" description="Polar residues" evidence="1">
    <location>
        <begin position="235"/>
        <end position="246"/>
    </location>
</feature>
<evidence type="ECO:0000313" key="2">
    <source>
        <dbReference type="EMBL" id="EJK49053.1"/>
    </source>
</evidence>
<feature type="region of interest" description="Disordered" evidence="1">
    <location>
        <begin position="191"/>
        <end position="246"/>
    </location>
</feature>
<feature type="compositionally biased region" description="Basic residues" evidence="1">
    <location>
        <begin position="140"/>
        <end position="149"/>
    </location>
</feature>
<feature type="region of interest" description="Disordered" evidence="1">
    <location>
        <begin position="117"/>
        <end position="155"/>
    </location>
</feature>
<reference evidence="2 3" key="1">
    <citation type="journal article" date="2012" name="Genome Biol.">
        <title>Genome and low-iron response of an oceanic diatom adapted to chronic iron limitation.</title>
        <authorList>
            <person name="Lommer M."/>
            <person name="Specht M."/>
            <person name="Roy A.S."/>
            <person name="Kraemer L."/>
            <person name="Andreson R."/>
            <person name="Gutowska M.A."/>
            <person name="Wolf J."/>
            <person name="Bergner S.V."/>
            <person name="Schilhabel M.B."/>
            <person name="Klostermeier U.C."/>
            <person name="Beiko R.G."/>
            <person name="Rosenstiel P."/>
            <person name="Hippler M."/>
            <person name="Laroche J."/>
        </authorList>
    </citation>
    <scope>NUCLEOTIDE SEQUENCE [LARGE SCALE GENOMIC DNA]</scope>
    <source>
        <strain evidence="2 3">CCMP1005</strain>
    </source>
</reference>
<protein>
    <submittedName>
        <fullName evidence="2">Uncharacterized protein</fullName>
    </submittedName>
</protein>
<sequence>MVTLCNASHPSNAFSPTTSSALPSSNCTSASLIQRSNASLPNLVTLEGHPSQDPGVPPPQAGLALARRARGGTPAPASETDERDGPDGPEANFNLASVLGRVLKGGRGWRLEVGARSGRVRTAKGRREHELEQTQGRLPERRRSHARKRGIGDEPPRRAALLVRLKGQFYGPCLQRWACPTILSPTTIWSVFGEGGGRRPNDSFSDRLGREDLRPPQPRDQADGRLGGGEEVQEPSCNLASNLTRS</sequence>
<feature type="region of interest" description="Disordered" evidence="1">
    <location>
        <begin position="43"/>
        <end position="62"/>
    </location>
</feature>
<name>K0R6Q1_THAOC</name>
<proteinExistence type="predicted"/>
<dbReference type="EMBL" id="AGNL01045176">
    <property type="protein sequence ID" value="EJK49053.1"/>
    <property type="molecule type" value="Genomic_DNA"/>
</dbReference>
<dbReference type="AlphaFoldDB" id="K0R6Q1"/>
<feature type="region of interest" description="Disordered" evidence="1">
    <location>
        <begin position="1"/>
        <end position="24"/>
    </location>
</feature>
<evidence type="ECO:0000256" key="1">
    <source>
        <dbReference type="SAM" id="MobiDB-lite"/>
    </source>
</evidence>
<evidence type="ECO:0000313" key="3">
    <source>
        <dbReference type="Proteomes" id="UP000266841"/>
    </source>
</evidence>
<keyword evidence="3" id="KW-1185">Reference proteome</keyword>
<accession>K0R6Q1</accession>
<dbReference type="Proteomes" id="UP000266841">
    <property type="component" value="Unassembled WGS sequence"/>
</dbReference>